<dbReference type="SUPFAM" id="SSF47413">
    <property type="entry name" value="lambda repressor-like DNA-binding domains"/>
    <property type="match status" value="1"/>
</dbReference>
<gene>
    <name evidence="4" type="ORF">IDH44_08445</name>
</gene>
<dbReference type="SMART" id="SM00530">
    <property type="entry name" value="HTH_XRE"/>
    <property type="match status" value="1"/>
</dbReference>
<comment type="caution">
    <text evidence="4">The sequence shown here is derived from an EMBL/GenBank/DDBJ whole genome shotgun (WGS) entry which is preliminary data.</text>
</comment>
<feature type="region of interest" description="Disordered" evidence="1">
    <location>
        <begin position="139"/>
        <end position="187"/>
    </location>
</feature>
<name>A0A927GR45_9BACL</name>
<evidence type="ECO:0000256" key="2">
    <source>
        <dbReference type="SAM" id="Phobius"/>
    </source>
</evidence>
<keyword evidence="2" id="KW-0812">Transmembrane</keyword>
<dbReference type="InterPro" id="IPR050400">
    <property type="entry name" value="Bact_Cytoskel_RodZ"/>
</dbReference>
<dbReference type="CDD" id="cd00093">
    <property type="entry name" value="HTH_XRE"/>
    <property type="match status" value="1"/>
</dbReference>
<feature type="transmembrane region" description="Helical" evidence="2">
    <location>
        <begin position="106"/>
        <end position="127"/>
    </location>
</feature>
<evidence type="ECO:0000256" key="1">
    <source>
        <dbReference type="SAM" id="MobiDB-lite"/>
    </source>
</evidence>
<dbReference type="InterPro" id="IPR010982">
    <property type="entry name" value="Lambda_DNA-bd_dom_sf"/>
</dbReference>
<feature type="compositionally biased region" description="Low complexity" evidence="1">
    <location>
        <begin position="150"/>
        <end position="166"/>
    </location>
</feature>
<feature type="compositionally biased region" description="Polar residues" evidence="1">
    <location>
        <begin position="139"/>
        <end position="149"/>
    </location>
</feature>
<evidence type="ECO:0000259" key="3">
    <source>
        <dbReference type="SMART" id="SM00530"/>
    </source>
</evidence>
<dbReference type="Gene3D" id="1.10.260.40">
    <property type="entry name" value="lambda repressor-like DNA-binding domains"/>
    <property type="match status" value="1"/>
</dbReference>
<dbReference type="Pfam" id="PF13413">
    <property type="entry name" value="HTH_25"/>
    <property type="match status" value="1"/>
</dbReference>
<dbReference type="Proteomes" id="UP000621560">
    <property type="component" value="Unassembled WGS sequence"/>
</dbReference>
<dbReference type="RefSeq" id="WP_190916602.1">
    <property type="nucleotide sequence ID" value="NZ_JACXIZ010000014.1"/>
</dbReference>
<proteinExistence type="predicted"/>
<dbReference type="EMBL" id="JACXIZ010000014">
    <property type="protein sequence ID" value="MBD2845219.1"/>
    <property type="molecule type" value="Genomic_DNA"/>
</dbReference>
<feature type="domain" description="HTH cro/C1-type" evidence="3">
    <location>
        <begin position="7"/>
        <end position="63"/>
    </location>
</feature>
<dbReference type="AlphaFoldDB" id="A0A927GR45"/>
<dbReference type="PANTHER" id="PTHR34475:SF1">
    <property type="entry name" value="CYTOSKELETON PROTEIN RODZ"/>
    <property type="match status" value="1"/>
</dbReference>
<evidence type="ECO:0000313" key="5">
    <source>
        <dbReference type="Proteomes" id="UP000621560"/>
    </source>
</evidence>
<dbReference type="PANTHER" id="PTHR34475">
    <property type="match status" value="1"/>
</dbReference>
<keyword evidence="5" id="KW-1185">Reference proteome</keyword>
<reference evidence="4" key="1">
    <citation type="submission" date="2020-09" db="EMBL/GenBank/DDBJ databases">
        <title>A novel bacterium of genus Paenibacillus, isolated from South China Sea.</title>
        <authorList>
            <person name="Huang H."/>
            <person name="Mo K."/>
            <person name="Hu Y."/>
        </authorList>
    </citation>
    <scope>NUCLEOTIDE SEQUENCE</scope>
    <source>
        <strain evidence="4">IB182496</strain>
    </source>
</reference>
<evidence type="ECO:0000313" key="4">
    <source>
        <dbReference type="EMBL" id="MBD2845219.1"/>
    </source>
</evidence>
<dbReference type="GO" id="GO:0003677">
    <property type="term" value="F:DNA binding"/>
    <property type="evidence" value="ECO:0007669"/>
    <property type="project" value="InterPro"/>
</dbReference>
<keyword evidence="2" id="KW-1133">Transmembrane helix</keyword>
<sequence length="300" mass="33243">MSDLGELLKKAREEKGLSLEDIQDLTKIRKRYLEAIEEGNYKVLPGTFYVRAFVKNYAETVGLDSEEVLRLYNKEIPSPAGEPVVEPMMKPRTNGSSRISDRWSKWGFTLLMWCFLILIIVIIYMYAINRPDDGSNLVDDTTNIVENNQPPLADNNPPDTPDNAAPGDGGNEGPGQEPEQQEPEMPETTLTLIESSGATDLYELSPGGVHTYELKVTGSGSWNNIRKTDRNGENVHSSTDPGGTDFTYEIEGNVYINVGRADNVEIRVDGILLEDSNEPNSDKFQINVVEPTEGEAADAQ</sequence>
<dbReference type="InterPro" id="IPR001387">
    <property type="entry name" value="Cro/C1-type_HTH"/>
</dbReference>
<accession>A0A927GR45</accession>
<keyword evidence="2" id="KW-0472">Membrane</keyword>
<feature type="region of interest" description="Disordered" evidence="1">
    <location>
        <begin position="225"/>
        <end position="244"/>
    </location>
</feature>
<protein>
    <submittedName>
        <fullName evidence="4">Helix-turn-helix domain-containing protein</fullName>
    </submittedName>
</protein>
<organism evidence="4 5">
    <name type="scientific">Paenibacillus sabuli</name>
    <dbReference type="NCBI Taxonomy" id="2772509"/>
    <lineage>
        <taxon>Bacteria</taxon>
        <taxon>Bacillati</taxon>
        <taxon>Bacillota</taxon>
        <taxon>Bacilli</taxon>
        <taxon>Bacillales</taxon>
        <taxon>Paenibacillaceae</taxon>
        <taxon>Paenibacillus</taxon>
    </lineage>
</organism>